<gene>
    <name evidence="13" type="ORF">EEDITHA_LOCUS11984</name>
</gene>
<evidence type="ECO:0000256" key="6">
    <source>
        <dbReference type="ARBA" id="ARBA00022989"/>
    </source>
</evidence>
<keyword evidence="14" id="KW-1185">Reference proteome</keyword>
<evidence type="ECO:0000313" key="14">
    <source>
        <dbReference type="Proteomes" id="UP001153954"/>
    </source>
</evidence>
<keyword evidence="4 12" id="KW-0894">Sodium channel</keyword>
<dbReference type="Proteomes" id="UP001153954">
    <property type="component" value="Unassembled WGS sequence"/>
</dbReference>
<organism evidence="13 14">
    <name type="scientific">Euphydryas editha</name>
    <name type="common">Edith's checkerspot</name>
    <dbReference type="NCBI Taxonomy" id="104508"/>
    <lineage>
        <taxon>Eukaryota</taxon>
        <taxon>Metazoa</taxon>
        <taxon>Ecdysozoa</taxon>
        <taxon>Arthropoda</taxon>
        <taxon>Hexapoda</taxon>
        <taxon>Insecta</taxon>
        <taxon>Pterygota</taxon>
        <taxon>Neoptera</taxon>
        <taxon>Endopterygota</taxon>
        <taxon>Lepidoptera</taxon>
        <taxon>Glossata</taxon>
        <taxon>Ditrysia</taxon>
        <taxon>Papilionoidea</taxon>
        <taxon>Nymphalidae</taxon>
        <taxon>Nymphalinae</taxon>
        <taxon>Euphydryas</taxon>
    </lineage>
</organism>
<evidence type="ECO:0000256" key="2">
    <source>
        <dbReference type="ARBA" id="ARBA00007193"/>
    </source>
</evidence>
<dbReference type="GO" id="GO:0015280">
    <property type="term" value="F:ligand-gated sodium channel activity"/>
    <property type="evidence" value="ECO:0007669"/>
    <property type="project" value="TreeGrafter"/>
</dbReference>
<keyword evidence="11 12" id="KW-0407">Ion channel</keyword>
<dbReference type="Pfam" id="PF00858">
    <property type="entry name" value="ASC"/>
    <property type="match status" value="1"/>
</dbReference>
<keyword evidence="10 12" id="KW-0739">Sodium transport</keyword>
<evidence type="ECO:0000256" key="7">
    <source>
        <dbReference type="ARBA" id="ARBA00023053"/>
    </source>
</evidence>
<keyword evidence="8 12" id="KW-0406">Ion transport</keyword>
<keyword evidence="3 12" id="KW-0813">Transport</keyword>
<dbReference type="PANTHER" id="PTHR11690">
    <property type="entry name" value="AMILORIDE-SENSITIVE SODIUM CHANNEL-RELATED"/>
    <property type="match status" value="1"/>
</dbReference>
<evidence type="ECO:0000256" key="8">
    <source>
        <dbReference type="ARBA" id="ARBA00023065"/>
    </source>
</evidence>
<evidence type="ECO:0000256" key="3">
    <source>
        <dbReference type="ARBA" id="ARBA00022448"/>
    </source>
</evidence>
<name>A0AAU9UD26_EUPED</name>
<protein>
    <submittedName>
        <fullName evidence="13">Uncharacterized protein</fullName>
    </submittedName>
</protein>
<sequence>MVSLKWKNVDDESNLFSPILTEEGYCYTFNTIGADQLLRIENLNTDYNYLEPSNKSQTWTLENGYLPNTPLETYPRRGPGNGKNAGLFLTLKDKKKDFDNQCSGAIKGFKILLHNPAEFPRISQQYFRVPLGQVVVVAVKPKMMITSDGLKPYDPIRRQCYFPNERYLKFFKVYTQSNCKIECLTNFTYARCGCVHFGMPHSPEMRVCSVGKLPCMDDAQMELVTIEIQNNLKDAMHDDDIIGEARRVATKCECLPACTSLEYEAETSQADLIGDVVADDLGVNYYYELYSLLGIPGLKKPE</sequence>
<accession>A0AAU9UD26</accession>
<evidence type="ECO:0000256" key="9">
    <source>
        <dbReference type="ARBA" id="ARBA00023136"/>
    </source>
</evidence>
<dbReference type="PANTHER" id="PTHR11690:SF288">
    <property type="entry name" value="AMILORIDE-SENSITIVE NA+ CHANNEL-RELATED"/>
    <property type="match status" value="1"/>
</dbReference>
<evidence type="ECO:0000256" key="5">
    <source>
        <dbReference type="ARBA" id="ARBA00022692"/>
    </source>
</evidence>
<evidence type="ECO:0000256" key="4">
    <source>
        <dbReference type="ARBA" id="ARBA00022461"/>
    </source>
</evidence>
<comment type="similarity">
    <text evidence="2 12">Belongs to the amiloride-sensitive sodium channel (TC 1.A.6) family.</text>
</comment>
<evidence type="ECO:0000256" key="11">
    <source>
        <dbReference type="ARBA" id="ARBA00023303"/>
    </source>
</evidence>
<evidence type="ECO:0000256" key="10">
    <source>
        <dbReference type="ARBA" id="ARBA00023201"/>
    </source>
</evidence>
<keyword evidence="6" id="KW-1133">Transmembrane helix</keyword>
<dbReference type="EMBL" id="CAKOGL010000016">
    <property type="protein sequence ID" value="CAH2096674.1"/>
    <property type="molecule type" value="Genomic_DNA"/>
</dbReference>
<reference evidence="13" key="1">
    <citation type="submission" date="2022-03" db="EMBL/GenBank/DDBJ databases">
        <authorList>
            <person name="Tunstrom K."/>
        </authorList>
    </citation>
    <scope>NUCLEOTIDE SEQUENCE</scope>
</reference>
<dbReference type="Gene3D" id="2.60.470.10">
    <property type="entry name" value="Acid-sensing ion channels like domains"/>
    <property type="match status" value="1"/>
</dbReference>
<comment type="subcellular location">
    <subcellularLocation>
        <location evidence="1">Membrane</location>
        <topology evidence="1">Multi-pass membrane protein</topology>
    </subcellularLocation>
</comment>
<keyword evidence="9" id="KW-0472">Membrane</keyword>
<dbReference type="InterPro" id="IPR001873">
    <property type="entry name" value="ENaC"/>
</dbReference>
<comment type="caution">
    <text evidence="13">The sequence shown here is derived from an EMBL/GenBank/DDBJ whole genome shotgun (WGS) entry which is preliminary data.</text>
</comment>
<evidence type="ECO:0000256" key="1">
    <source>
        <dbReference type="ARBA" id="ARBA00004141"/>
    </source>
</evidence>
<evidence type="ECO:0000256" key="12">
    <source>
        <dbReference type="RuleBase" id="RU000679"/>
    </source>
</evidence>
<evidence type="ECO:0000313" key="13">
    <source>
        <dbReference type="EMBL" id="CAH2096674.1"/>
    </source>
</evidence>
<dbReference type="GO" id="GO:0005886">
    <property type="term" value="C:plasma membrane"/>
    <property type="evidence" value="ECO:0007669"/>
    <property type="project" value="TreeGrafter"/>
</dbReference>
<proteinExistence type="inferred from homology"/>
<keyword evidence="7" id="KW-0915">Sodium</keyword>
<keyword evidence="5 12" id="KW-0812">Transmembrane</keyword>
<dbReference type="AlphaFoldDB" id="A0AAU9UD26"/>